<dbReference type="PANTHER" id="PTHR31901">
    <property type="entry name" value="GH3 DOMAIN-CONTAINING PROTEIN"/>
    <property type="match status" value="1"/>
</dbReference>
<protein>
    <submittedName>
        <fullName evidence="3">GH3 auxin-responsive promoter family protein</fullName>
    </submittedName>
</protein>
<feature type="domain" description="GH3 middle" evidence="1">
    <location>
        <begin position="291"/>
        <end position="360"/>
    </location>
</feature>
<dbReference type="Proteomes" id="UP000559010">
    <property type="component" value="Unassembled WGS sequence"/>
</dbReference>
<dbReference type="EMBL" id="JABBNU010000008">
    <property type="protein sequence ID" value="NMM49485.1"/>
    <property type="molecule type" value="Genomic_DNA"/>
</dbReference>
<dbReference type="InterPro" id="IPR055378">
    <property type="entry name" value="GH3_C"/>
</dbReference>
<reference evidence="3 4" key="1">
    <citation type="submission" date="2020-04" db="EMBL/GenBank/DDBJ databases">
        <title>Flammeovirgaceae bacterium KN852 isolated from deep sea.</title>
        <authorList>
            <person name="Zhang D.-C."/>
        </authorList>
    </citation>
    <scope>NUCLEOTIDE SEQUENCE [LARGE SCALE GENOMIC DNA]</scope>
    <source>
        <strain evidence="3 4">KN852</strain>
    </source>
</reference>
<dbReference type="InterPro" id="IPR004993">
    <property type="entry name" value="GH3"/>
</dbReference>
<evidence type="ECO:0000313" key="3">
    <source>
        <dbReference type="EMBL" id="NMM49485.1"/>
    </source>
</evidence>
<comment type="caution">
    <text evidence="3">The sequence shown here is derived from an EMBL/GenBank/DDBJ whole genome shotgun (WGS) entry which is preliminary data.</text>
</comment>
<evidence type="ECO:0000313" key="4">
    <source>
        <dbReference type="Proteomes" id="UP000559010"/>
    </source>
</evidence>
<accession>A0A848J1V9</accession>
<dbReference type="InterPro" id="IPR055377">
    <property type="entry name" value="GH3_M"/>
</dbReference>
<evidence type="ECO:0000259" key="1">
    <source>
        <dbReference type="Pfam" id="PF23571"/>
    </source>
</evidence>
<dbReference type="Pfam" id="PF23571">
    <property type="entry name" value="GH3_M"/>
    <property type="match status" value="1"/>
</dbReference>
<dbReference type="PANTHER" id="PTHR31901:SF9">
    <property type="entry name" value="GH3 DOMAIN-CONTAINING PROTEIN"/>
    <property type="match status" value="1"/>
</dbReference>
<gene>
    <name evidence="3" type="ORF">HH304_13840</name>
</gene>
<feature type="domain" description="GH3 C-terminal" evidence="2">
    <location>
        <begin position="375"/>
        <end position="487"/>
    </location>
</feature>
<sequence>MGLKSFLSKPFASYVIRKQKKWSADPAKYQQKVFDELVRVGKNTAFGKDHDFASINNHEEFKKRVPIRDYEGLKSYFDRVVKGEPDVLWKGKPTYFAKTSGTTSGTKYIPITKESIPNHINSARNALLNYIYETGNSSFLKGNLIFLSGSPEMYNTNGVLTGRLSGIVNHHVPGYLRTNQLPSYETNCIEDWEEKLAAIVKETKGRDMTLISGIPPWVQMYFDYLKEETGKKAGDLFPNFSLFVYGGVNFEPYRAKLFESIGRHVDSIETYPASEGFIAYQDKQGDKGLLLLVDSGIFFEFIPAEEVFNENPTRLSVDEVELDKNYAIIINSNAGLWGYNIGDTVKFVSKYPHRIQVTGRIKHFISAFGEHVIGEEVEKALAAAVKKYPEVEVVEFTVAPQVTPDEGLPLHEWYVEFDKEPLNLQDFENEIDNNLRKLNTYYDDLIKGNILQKLKIRTLKKNAFIEMMRQRGKLGGQNKVPRLANDRSQADELQNFLK</sequence>
<dbReference type="Pfam" id="PF03321">
    <property type="entry name" value="GH3"/>
    <property type="match status" value="1"/>
</dbReference>
<dbReference type="AlphaFoldDB" id="A0A848J1V9"/>
<name>A0A848J1V9_9BACT</name>
<evidence type="ECO:0000259" key="2">
    <source>
        <dbReference type="Pfam" id="PF23572"/>
    </source>
</evidence>
<dbReference type="GO" id="GO:0016881">
    <property type="term" value="F:acid-amino acid ligase activity"/>
    <property type="evidence" value="ECO:0007669"/>
    <property type="project" value="TreeGrafter"/>
</dbReference>
<organism evidence="3 4">
    <name type="scientific">Marinigracilibium pacificum</name>
    <dbReference type="NCBI Taxonomy" id="2729599"/>
    <lineage>
        <taxon>Bacteria</taxon>
        <taxon>Pseudomonadati</taxon>
        <taxon>Bacteroidota</taxon>
        <taxon>Cytophagia</taxon>
        <taxon>Cytophagales</taxon>
        <taxon>Flammeovirgaceae</taxon>
        <taxon>Marinigracilibium</taxon>
    </lineage>
</organism>
<dbReference type="Pfam" id="PF23572">
    <property type="entry name" value="GH3_C"/>
    <property type="match status" value="1"/>
</dbReference>
<dbReference type="GO" id="GO:0005737">
    <property type="term" value="C:cytoplasm"/>
    <property type="evidence" value="ECO:0007669"/>
    <property type="project" value="TreeGrafter"/>
</dbReference>
<proteinExistence type="predicted"/>
<dbReference type="SUPFAM" id="SSF56801">
    <property type="entry name" value="Acetyl-CoA synthetase-like"/>
    <property type="match status" value="1"/>
</dbReference>
<dbReference type="RefSeq" id="WP_169682639.1">
    <property type="nucleotide sequence ID" value="NZ_JABBNU010000008.1"/>
</dbReference>
<keyword evidence="4" id="KW-1185">Reference proteome</keyword>